<comment type="caution">
    <text evidence="2">The sequence shown here is derived from an EMBL/GenBank/DDBJ whole genome shotgun (WGS) entry which is preliminary data.</text>
</comment>
<dbReference type="RefSeq" id="WP_146592623.1">
    <property type="nucleotide sequence ID" value="NZ_SJPT01000001.1"/>
</dbReference>
<protein>
    <recommendedName>
        <fullName evidence="4">DUF4149 domain-containing protein</fullName>
    </recommendedName>
</protein>
<sequence>MNIPDIVNQLKPLVDAGLCVLIWLVQVIIYPSFEFCDVKQFKYWHSRYTQRISWFVVPLMFCQLGVHGWLIVHNLNALSLFAASLIATAWIATFVLSVPCHHRLQRSGYDVATIRRLVKTNWLRTVAWTTVFVLDLYTRI</sequence>
<evidence type="ECO:0000256" key="1">
    <source>
        <dbReference type="SAM" id="Phobius"/>
    </source>
</evidence>
<dbReference type="OrthoDB" id="27509at2"/>
<evidence type="ECO:0000313" key="2">
    <source>
        <dbReference type="EMBL" id="TWU26226.1"/>
    </source>
</evidence>
<evidence type="ECO:0000313" key="3">
    <source>
        <dbReference type="Proteomes" id="UP000316304"/>
    </source>
</evidence>
<organism evidence="2 3">
    <name type="scientific">Novipirellula galeiformis</name>
    <dbReference type="NCBI Taxonomy" id="2528004"/>
    <lineage>
        <taxon>Bacteria</taxon>
        <taxon>Pseudomonadati</taxon>
        <taxon>Planctomycetota</taxon>
        <taxon>Planctomycetia</taxon>
        <taxon>Pirellulales</taxon>
        <taxon>Pirellulaceae</taxon>
        <taxon>Novipirellula</taxon>
    </lineage>
</organism>
<keyword evidence="1" id="KW-0812">Transmembrane</keyword>
<keyword evidence="1" id="KW-1133">Transmembrane helix</keyword>
<feature type="transmembrane region" description="Helical" evidence="1">
    <location>
        <begin position="78"/>
        <end position="98"/>
    </location>
</feature>
<feature type="transmembrane region" description="Helical" evidence="1">
    <location>
        <begin position="12"/>
        <end position="31"/>
    </location>
</feature>
<keyword evidence="1" id="KW-0472">Membrane</keyword>
<dbReference type="Proteomes" id="UP000316304">
    <property type="component" value="Unassembled WGS sequence"/>
</dbReference>
<feature type="transmembrane region" description="Helical" evidence="1">
    <location>
        <begin position="52"/>
        <end position="72"/>
    </location>
</feature>
<dbReference type="AlphaFoldDB" id="A0A5C6CT49"/>
<evidence type="ECO:0008006" key="4">
    <source>
        <dbReference type="Google" id="ProtNLM"/>
    </source>
</evidence>
<proteinExistence type="predicted"/>
<reference evidence="2 3" key="1">
    <citation type="submission" date="2019-02" db="EMBL/GenBank/DDBJ databases">
        <title>Deep-cultivation of Planctomycetes and their phenomic and genomic characterization uncovers novel biology.</title>
        <authorList>
            <person name="Wiegand S."/>
            <person name="Jogler M."/>
            <person name="Boedeker C."/>
            <person name="Pinto D."/>
            <person name="Vollmers J."/>
            <person name="Rivas-Marin E."/>
            <person name="Kohn T."/>
            <person name="Peeters S.H."/>
            <person name="Heuer A."/>
            <person name="Rast P."/>
            <person name="Oberbeckmann S."/>
            <person name="Bunk B."/>
            <person name="Jeske O."/>
            <person name="Meyerdierks A."/>
            <person name="Storesund J.E."/>
            <person name="Kallscheuer N."/>
            <person name="Luecker S."/>
            <person name="Lage O.M."/>
            <person name="Pohl T."/>
            <person name="Merkel B.J."/>
            <person name="Hornburger P."/>
            <person name="Mueller R.-W."/>
            <person name="Bruemmer F."/>
            <person name="Labrenz M."/>
            <person name="Spormann A.M."/>
            <person name="Op Den Camp H."/>
            <person name="Overmann J."/>
            <person name="Amann R."/>
            <person name="Jetten M.S.M."/>
            <person name="Mascher T."/>
            <person name="Medema M.H."/>
            <person name="Devos D.P."/>
            <person name="Kaster A.-K."/>
            <person name="Ovreas L."/>
            <person name="Rohde M."/>
            <person name="Galperin M.Y."/>
            <person name="Jogler C."/>
        </authorList>
    </citation>
    <scope>NUCLEOTIDE SEQUENCE [LARGE SCALE GENOMIC DNA]</scope>
    <source>
        <strain evidence="2 3">Pla52o</strain>
    </source>
</reference>
<accession>A0A5C6CT49</accession>
<name>A0A5C6CT49_9BACT</name>
<keyword evidence="3" id="KW-1185">Reference proteome</keyword>
<gene>
    <name evidence="2" type="ORF">Pla52o_00790</name>
</gene>
<dbReference type="EMBL" id="SJPT01000001">
    <property type="protein sequence ID" value="TWU26226.1"/>
    <property type="molecule type" value="Genomic_DNA"/>
</dbReference>